<name>A0AA38RNZ1_9PEZI</name>
<comment type="subcellular location">
    <subcellularLocation>
        <location evidence="1">Nucleus</location>
    </subcellularLocation>
</comment>
<dbReference type="GO" id="GO:0033186">
    <property type="term" value="C:CAF-1 complex"/>
    <property type="evidence" value="ECO:0007669"/>
    <property type="project" value="TreeGrafter"/>
</dbReference>
<evidence type="ECO:0000313" key="7">
    <source>
        <dbReference type="EMBL" id="KAJ9151600.1"/>
    </source>
</evidence>
<accession>A0AA38RNZ1</accession>
<evidence type="ECO:0000256" key="2">
    <source>
        <dbReference type="ARBA" id="ARBA00022763"/>
    </source>
</evidence>
<feature type="compositionally biased region" description="Basic and acidic residues" evidence="5">
    <location>
        <begin position="15"/>
        <end position="32"/>
    </location>
</feature>
<organism evidence="7 8">
    <name type="scientific">Coniochaeta hoffmannii</name>
    <dbReference type="NCBI Taxonomy" id="91930"/>
    <lineage>
        <taxon>Eukaryota</taxon>
        <taxon>Fungi</taxon>
        <taxon>Dikarya</taxon>
        <taxon>Ascomycota</taxon>
        <taxon>Pezizomycotina</taxon>
        <taxon>Sordariomycetes</taxon>
        <taxon>Sordariomycetidae</taxon>
        <taxon>Coniochaetales</taxon>
        <taxon>Coniochaetaceae</taxon>
        <taxon>Coniochaeta</taxon>
    </lineage>
</organism>
<dbReference type="InterPro" id="IPR022043">
    <property type="entry name" value="CAF1A_DD"/>
</dbReference>
<feature type="compositionally biased region" description="Basic and acidic residues" evidence="5">
    <location>
        <begin position="189"/>
        <end position="259"/>
    </location>
</feature>
<dbReference type="PANTHER" id="PTHR15272:SF0">
    <property type="entry name" value="CHROMATIN ASSEMBLY FACTOR 1 SUBUNIT A"/>
    <property type="match status" value="1"/>
</dbReference>
<sequence>MPLIDVSPNIQDAESPSRKRTLDEFAQMEHSELPASNEPAAKLPCLPAADNNKENEWLSTPKNLGPSPAESSPASLTPSGSSPLDRRSVSPNPTPKHNLDNDSPHPPHHHTAKPVIMAGTPTRASAQSTLDAFTQPIKRKRQDEDDAVPPKPVLQVPATSADSRATTTPSQPPNSLQAGQQPARKKRATKVEIEARKAEIEAKKAEKEQKDAEKAAKAAEKAAEKAKADAEKQAKAEERERRKREKEEEEARKAEEVAKKARAQPTLASFFKPKPTMSKESKTDDAALASSAGTPQKPEAKEVSVYEQMFKPFFVKEQVTLAPLFQMDEVTRDAKTRIFEEYLSGKRGEVEVKPFNPEQSLQLPFLVTRGRLYPSVREIMAEWNDNSARKPVDLTTESQNTQIRRTRQALQDVPMKFLGFKEDVRPPYYGTVTNMPNSLAALRKLARNPVTKGVLPLQYDYDSEAEWQEEDGEDVDLMDDEEDDADNDEDMGDFLDDSEDVSLSRPLLVSGLEPESTGICWENRKRLGPLPHMFKFRMEFILESLEHHSGIDPFSTQYWEPARPNPSTSTLQPAGATYTRQDSSNVMAPPTVADRLKSLSSTSTPNKKTAVLQADMIERLKKMVMEKRGLSRVGIIELFSSENKKATKAAIRNTLEMITEKSGKDWVLKAGV</sequence>
<evidence type="ECO:0000256" key="4">
    <source>
        <dbReference type="ARBA" id="ARBA00023242"/>
    </source>
</evidence>
<keyword evidence="8" id="KW-1185">Reference proteome</keyword>
<dbReference type="AlphaFoldDB" id="A0AA38RNZ1"/>
<feature type="region of interest" description="Disordered" evidence="5">
    <location>
        <begin position="466"/>
        <end position="498"/>
    </location>
</feature>
<dbReference type="Proteomes" id="UP001174691">
    <property type="component" value="Unassembled WGS sequence"/>
</dbReference>
<evidence type="ECO:0000256" key="5">
    <source>
        <dbReference type="SAM" id="MobiDB-lite"/>
    </source>
</evidence>
<gene>
    <name evidence="7" type="ORF">NKR19_g4835</name>
</gene>
<feature type="compositionally biased region" description="Polar residues" evidence="5">
    <location>
        <begin position="565"/>
        <end position="586"/>
    </location>
</feature>
<proteinExistence type="predicted"/>
<evidence type="ECO:0000256" key="1">
    <source>
        <dbReference type="ARBA" id="ARBA00004123"/>
    </source>
</evidence>
<evidence type="ECO:0000313" key="8">
    <source>
        <dbReference type="Proteomes" id="UP001174691"/>
    </source>
</evidence>
<dbReference type="GO" id="GO:0006281">
    <property type="term" value="P:DNA repair"/>
    <property type="evidence" value="ECO:0007669"/>
    <property type="project" value="UniProtKB-KW"/>
</dbReference>
<dbReference type="PANTHER" id="PTHR15272">
    <property type="entry name" value="CHROMATIN ASSEMBLY FACTOR 1 SUBUNIT A CAF-1 SUBUNIT A"/>
    <property type="match status" value="1"/>
</dbReference>
<feature type="compositionally biased region" description="Polar residues" evidence="5">
    <location>
        <begin position="122"/>
        <end position="132"/>
    </location>
</feature>
<feature type="domain" description="Chromatin assembly factor 1 subunit A dimerization" evidence="6">
    <location>
        <begin position="416"/>
        <end position="490"/>
    </location>
</feature>
<keyword evidence="2" id="KW-0227">DNA damage</keyword>
<protein>
    <submittedName>
        <fullName evidence="7">Chromatin assembly factor 1 subunit rlf2</fullName>
    </submittedName>
</protein>
<feature type="compositionally biased region" description="Low complexity" evidence="5">
    <location>
        <begin position="71"/>
        <end position="83"/>
    </location>
</feature>
<feature type="region of interest" description="Disordered" evidence="5">
    <location>
        <begin position="562"/>
        <end position="587"/>
    </location>
</feature>
<dbReference type="EMBL" id="JANBVN010000062">
    <property type="protein sequence ID" value="KAJ9151600.1"/>
    <property type="molecule type" value="Genomic_DNA"/>
</dbReference>
<reference evidence="7" key="1">
    <citation type="submission" date="2022-07" db="EMBL/GenBank/DDBJ databases">
        <title>Fungi with potential for degradation of polypropylene.</title>
        <authorList>
            <person name="Gostincar C."/>
        </authorList>
    </citation>
    <scope>NUCLEOTIDE SEQUENCE</scope>
    <source>
        <strain evidence="7">EXF-13287</strain>
    </source>
</reference>
<keyword evidence="3" id="KW-0234">DNA repair</keyword>
<dbReference type="GO" id="GO:0005634">
    <property type="term" value="C:nucleus"/>
    <property type="evidence" value="ECO:0007669"/>
    <property type="project" value="UniProtKB-SubCell"/>
</dbReference>
<dbReference type="GO" id="GO:0006334">
    <property type="term" value="P:nucleosome assembly"/>
    <property type="evidence" value="ECO:0007669"/>
    <property type="project" value="TreeGrafter"/>
</dbReference>
<evidence type="ECO:0000259" key="6">
    <source>
        <dbReference type="Pfam" id="PF12253"/>
    </source>
</evidence>
<evidence type="ECO:0000256" key="3">
    <source>
        <dbReference type="ARBA" id="ARBA00023204"/>
    </source>
</evidence>
<feature type="region of interest" description="Disordered" evidence="5">
    <location>
        <begin position="1"/>
        <end position="300"/>
    </location>
</feature>
<dbReference type="Pfam" id="PF12253">
    <property type="entry name" value="CAF1A_dimeriz"/>
    <property type="match status" value="1"/>
</dbReference>
<comment type="caution">
    <text evidence="7">The sequence shown here is derived from an EMBL/GenBank/DDBJ whole genome shotgun (WGS) entry which is preliminary data.</text>
</comment>
<feature type="compositionally biased region" description="Polar residues" evidence="5">
    <location>
        <begin position="157"/>
        <end position="180"/>
    </location>
</feature>
<keyword evidence="4" id="KW-0539">Nucleus</keyword>